<feature type="non-terminal residue" evidence="2">
    <location>
        <position position="1"/>
    </location>
</feature>
<feature type="region of interest" description="Disordered" evidence="1">
    <location>
        <begin position="1"/>
        <end position="65"/>
    </location>
</feature>
<accession>A0A0D0CJ10</accession>
<organism evidence="2 3">
    <name type="scientific">Collybiopsis luxurians FD-317 M1</name>
    <dbReference type="NCBI Taxonomy" id="944289"/>
    <lineage>
        <taxon>Eukaryota</taxon>
        <taxon>Fungi</taxon>
        <taxon>Dikarya</taxon>
        <taxon>Basidiomycota</taxon>
        <taxon>Agaricomycotina</taxon>
        <taxon>Agaricomycetes</taxon>
        <taxon>Agaricomycetidae</taxon>
        <taxon>Agaricales</taxon>
        <taxon>Marasmiineae</taxon>
        <taxon>Omphalotaceae</taxon>
        <taxon>Collybiopsis</taxon>
        <taxon>Collybiopsis luxurians</taxon>
    </lineage>
</organism>
<evidence type="ECO:0000313" key="3">
    <source>
        <dbReference type="Proteomes" id="UP000053593"/>
    </source>
</evidence>
<evidence type="ECO:0000313" key="2">
    <source>
        <dbReference type="EMBL" id="KIK54958.1"/>
    </source>
</evidence>
<keyword evidence="3" id="KW-1185">Reference proteome</keyword>
<feature type="compositionally biased region" description="Low complexity" evidence="1">
    <location>
        <begin position="1"/>
        <end position="22"/>
    </location>
</feature>
<sequence>DSTPHLSPSSTTPSTPATPALSGKENPPPSSLSRAPHSSAFSSLSSIGGNSSSDKPPISVTPKPTFEDKLLGLQQDMMQRIEKRSDAQKQLLAEYTASLWTPEQYHEERKKLEEQYYSPKKHRAPSPDWDYGCMEQDIGRVDDFNFNFSVMQDFPKDTGLWLWAFI</sequence>
<protein>
    <submittedName>
        <fullName evidence="2">Uncharacterized protein</fullName>
    </submittedName>
</protein>
<evidence type="ECO:0000256" key="1">
    <source>
        <dbReference type="SAM" id="MobiDB-lite"/>
    </source>
</evidence>
<reference evidence="2 3" key="1">
    <citation type="submission" date="2014-04" db="EMBL/GenBank/DDBJ databases">
        <title>Evolutionary Origins and Diversification of the Mycorrhizal Mutualists.</title>
        <authorList>
            <consortium name="DOE Joint Genome Institute"/>
            <consortium name="Mycorrhizal Genomics Consortium"/>
            <person name="Kohler A."/>
            <person name="Kuo A."/>
            <person name="Nagy L.G."/>
            <person name="Floudas D."/>
            <person name="Copeland A."/>
            <person name="Barry K.W."/>
            <person name="Cichocki N."/>
            <person name="Veneault-Fourrey C."/>
            <person name="LaButti K."/>
            <person name="Lindquist E.A."/>
            <person name="Lipzen A."/>
            <person name="Lundell T."/>
            <person name="Morin E."/>
            <person name="Murat C."/>
            <person name="Riley R."/>
            <person name="Ohm R."/>
            <person name="Sun H."/>
            <person name="Tunlid A."/>
            <person name="Henrissat B."/>
            <person name="Grigoriev I.V."/>
            <person name="Hibbett D.S."/>
            <person name="Martin F."/>
        </authorList>
    </citation>
    <scope>NUCLEOTIDE SEQUENCE [LARGE SCALE GENOMIC DNA]</scope>
    <source>
        <strain evidence="2 3">FD-317 M1</strain>
    </source>
</reference>
<dbReference type="OrthoDB" id="2998169at2759"/>
<dbReference type="EMBL" id="KN834811">
    <property type="protein sequence ID" value="KIK54958.1"/>
    <property type="molecule type" value="Genomic_DNA"/>
</dbReference>
<feature type="compositionally biased region" description="Low complexity" evidence="1">
    <location>
        <begin position="31"/>
        <end position="53"/>
    </location>
</feature>
<proteinExistence type="predicted"/>
<dbReference type="Proteomes" id="UP000053593">
    <property type="component" value="Unassembled WGS sequence"/>
</dbReference>
<dbReference type="HOGENOM" id="CLU_1606596_0_0_1"/>
<gene>
    <name evidence="2" type="ORF">GYMLUDRAFT_249142</name>
</gene>
<dbReference type="AlphaFoldDB" id="A0A0D0CJ10"/>
<name>A0A0D0CJ10_9AGAR</name>